<evidence type="ECO:0000256" key="7">
    <source>
        <dbReference type="SAM" id="Phobius"/>
    </source>
</evidence>
<gene>
    <name evidence="8" type="ORF">DP065_01420</name>
</gene>
<dbReference type="PANTHER" id="PTHR37937:SF1">
    <property type="entry name" value="CONJUGATIVE TRANSFER: DNA TRANSPORT"/>
    <property type="match status" value="1"/>
</dbReference>
<dbReference type="SUPFAM" id="SSF52540">
    <property type="entry name" value="P-loop containing nucleoside triphosphate hydrolases"/>
    <property type="match status" value="1"/>
</dbReference>
<comment type="subcellular location">
    <subcellularLocation>
        <location evidence="1">Cell membrane</location>
        <topology evidence="1">Multi-pass membrane protein</topology>
    </subcellularLocation>
</comment>
<feature type="transmembrane region" description="Helical" evidence="7">
    <location>
        <begin position="21"/>
        <end position="43"/>
    </location>
</feature>
<dbReference type="PANTHER" id="PTHR37937">
    <property type="entry name" value="CONJUGATIVE TRANSFER: DNA TRANSPORT"/>
    <property type="match status" value="1"/>
</dbReference>
<dbReference type="GO" id="GO:0005886">
    <property type="term" value="C:plasma membrane"/>
    <property type="evidence" value="ECO:0007669"/>
    <property type="project" value="UniProtKB-SubCell"/>
</dbReference>
<feature type="transmembrane region" description="Helical" evidence="7">
    <location>
        <begin position="272"/>
        <end position="294"/>
    </location>
</feature>
<dbReference type="EMBL" id="CP030140">
    <property type="protein sequence ID" value="AWX69412.1"/>
    <property type="molecule type" value="Genomic_DNA"/>
</dbReference>
<reference evidence="9" key="1">
    <citation type="submission" date="2018-06" db="EMBL/GenBank/DDBJ databases">
        <title>Complete genome sequences of Mycoplasma anatis, M. anseris and M. cloacale type strains.</title>
        <authorList>
            <person name="Grozner D."/>
            <person name="Forro B."/>
            <person name="Sulyok K.M."/>
            <person name="Marton S."/>
            <person name="Kreizinger Z."/>
            <person name="Banyai K."/>
            <person name="Gyuranecz M."/>
        </authorList>
    </citation>
    <scope>NUCLEOTIDE SEQUENCE [LARGE SCALE GENOMIC DNA]</scope>
    <source>
        <strain evidence="9">ATCC 49234</strain>
    </source>
</reference>
<dbReference type="Pfam" id="PF02534">
    <property type="entry name" value="T4SS-DNA_transf"/>
    <property type="match status" value="1"/>
</dbReference>
<dbReference type="KEGG" id="mane:DP065_01420"/>
<evidence type="ECO:0008006" key="10">
    <source>
        <dbReference type="Google" id="ProtNLM"/>
    </source>
</evidence>
<comment type="similarity">
    <text evidence="2">Belongs to the VirD4/TraG family.</text>
</comment>
<dbReference type="InterPro" id="IPR027417">
    <property type="entry name" value="P-loop_NTPase"/>
</dbReference>
<organism evidence="8 9">
    <name type="scientific">[Mycoplasma] anseris</name>
    <dbReference type="NCBI Taxonomy" id="92400"/>
    <lineage>
        <taxon>Bacteria</taxon>
        <taxon>Bacillati</taxon>
        <taxon>Mycoplasmatota</taxon>
        <taxon>Mycoplasmoidales</taxon>
        <taxon>Metamycoplasmataceae</taxon>
        <taxon>Metamycoplasma</taxon>
    </lineage>
</organism>
<dbReference type="AlphaFoldDB" id="A0A2Z4NCX1"/>
<evidence type="ECO:0000256" key="2">
    <source>
        <dbReference type="ARBA" id="ARBA00008806"/>
    </source>
</evidence>
<dbReference type="Proteomes" id="UP000250218">
    <property type="component" value="Chromosome"/>
</dbReference>
<protein>
    <recommendedName>
        <fullName evidence="10">Type IV secretory system conjugative DNA transfer family protein</fullName>
    </recommendedName>
</protein>
<dbReference type="CDD" id="cd01127">
    <property type="entry name" value="TrwB_TraG_TraD_VirD4"/>
    <property type="match status" value="1"/>
</dbReference>
<evidence type="ECO:0000313" key="9">
    <source>
        <dbReference type="Proteomes" id="UP000250218"/>
    </source>
</evidence>
<keyword evidence="3" id="KW-1003">Cell membrane</keyword>
<keyword evidence="6 7" id="KW-0472">Membrane</keyword>
<keyword evidence="4 7" id="KW-0812">Transmembrane</keyword>
<evidence type="ECO:0000256" key="5">
    <source>
        <dbReference type="ARBA" id="ARBA00022989"/>
    </source>
</evidence>
<dbReference type="Gene3D" id="3.40.50.300">
    <property type="entry name" value="P-loop containing nucleotide triphosphate hydrolases"/>
    <property type="match status" value="1"/>
</dbReference>
<dbReference type="RefSeq" id="WP_033178459.1">
    <property type="nucleotide sequence ID" value="NZ_CP030140.1"/>
</dbReference>
<evidence type="ECO:0000313" key="8">
    <source>
        <dbReference type="EMBL" id="AWX69412.1"/>
    </source>
</evidence>
<keyword evidence="9" id="KW-1185">Reference proteome</keyword>
<sequence>MKNRENHLNNSGWKTFKIFCFVLGFNLISILVIGIICFFWKHYSKLNSIISQNQFWNFLGNTFQECWWIILIALIIIDIIFAFIFIALPKLKTRFNKANHDKNDVWLYNQVKNIGDKNIFVQKYLVKNPFSNKNKGEPGWVISATNNKAYVLRQNQTLILGGSGSGKTQKVIIPSIYYNMCLKDEIKPHMVVSDLKGELSAIFTKPLSNKGYNVLVLDLINPRNSMGWAMLGTIWDLTFQDPNHINFNFSFKQIDLLIRSLKEWNLSSENNFWDFGAIQLLYSGLAFMLLYGYYYPNEFTKEDFTFNNLLVFLEIQNFQNGNWFNKIFYRKDLVSDAFIIRDIVVGYRNSPTKQLSGQIGIAVQAIIPFIQDKELNDVINTSEIEFINLFKENKPFAIFLKVPENDESRHVIIFNFIQSLYMAATSFAEKNELGKLERQLLFLLDEFGNIPAISSMQTKLSVARGRGIFFACVLQSINQLEIKYEKSSKTIKDVFNSWIFLGGINNRETLNEISQLIGKEKYTKTSTTTSVNNSSETSSTQEREAIGIAELQKLPKDEIIVLQKQEKSLWLKIKFAYQYLKYDVKAGLSYLSNHIKPKIIKTFDFYMEKEAETSADETENKEKQKTNPTNLMKINRNKEKKLWNFYNKHSEQIFGDLGDSEFKALVEKSKLEELPLLEKIKLNKYFLKLNDAYEKANKKKEQDQFERELEDIYTTYLKEATENEDTKLLKSEDVEDSNLDVNT</sequence>
<name>A0A2Z4NCX1_9BACT</name>
<evidence type="ECO:0000256" key="4">
    <source>
        <dbReference type="ARBA" id="ARBA00022692"/>
    </source>
</evidence>
<evidence type="ECO:0000256" key="6">
    <source>
        <dbReference type="ARBA" id="ARBA00023136"/>
    </source>
</evidence>
<accession>A0A2Z4NCX1</accession>
<proteinExistence type="inferred from homology"/>
<dbReference type="InterPro" id="IPR003688">
    <property type="entry name" value="TraG/VirD4"/>
</dbReference>
<keyword evidence="5 7" id="KW-1133">Transmembrane helix</keyword>
<evidence type="ECO:0000256" key="3">
    <source>
        <dbReference type="ARBA" id="ARBA00022475"/>
    </source>
</evidence>
<evidence type="ECO:0000256" key="1">
    <source>
        <dbReference type="ARBA" id="ARBA00004651"/>
    </source>
</evidence>
<dbReference type="InterPro" id="IPR051539">
    <property type="entry name" value="T4SS-coupling_protein"/>
</dbReference>
<feature type="transmembrane region" description="Helical" evidence="7">
    <location>
        <begin position="67"/>
        <end position="88"/>
    </location>
</feature>